<dbReference type="InterPro" id="IPR029056">
    <property type="entry name" value="Ribokinase-like"/>
</dbReference>
<evidence type="ECO:0000313" key="1">
    <source>
        <dbReference type="EMBL" id="KAJ6812208.1"/>
    </source>
</evidence>
<dbReference type="SUPFAM" id="SSF53613">
    <property type="entry name" value="Ribokinase-like"/>
    <property type="match status" value="1"/>
</dbReference>
<name>A0AAX6F7J0_IRIPA</name>
<protein>
    <submittedName>
        <fullName evidence="1">Receptor-like cytosolic serine/threonine-protein kinase RBK1 isoform X1</fullName>
    </submittedName>
</protein>
<gene>
    <name evidence="1" type="ORF">M6B38_148895</name>
</gene>
<dbReference type="InterPro" id="IPR002173">
    <property type="entry name" value="Carboh/pur_kinase_PfkB_CS"/>
</dbReference>
<comment type="caution">
    <text evidence="1">The sequence shown here is derived from an EMBL/GenBank/DDBJ whole genome shotgun (WGS) entry which is preliminary data.</text>
</comment>
<keyword evidence="1" id="KW-0808">Transferase</keyword>
<dbReference type="Gene3D" id="3.40.1190.20">
    <property type="match status" value="1"/>
</dbReference>
<proteinExistence type="predicted"/>
<sequence length="80" mass="8777">MHGVVNEKINGFAYEVSEDEISFLTSLNYFLSLKGSKVTDSTPKVFGVRVKAVDTTSAGDAFMSGFLRILSSDLKLFDYA</sequence>
<dbReference type="Proteomes" id="UP001140949">
    <property type="component" value="Unassembled WGS sequence"/>
</dbReference>
<dbReference type="GO" id="GO:0016301">
    <property type="term" value="F:kinase activity"/>
    <property type="evidence" value="ECO:0007669"/>
    <property type="project" value="UniProtKB-KW"/>
</dbReference>
<reference evidence="1" key="1">
    <citation type="journal article" date="2023" name="GigaByte">
        <title>Genome assembly of the bearded iris, Iris pallida Lam.</title>
        <authorList>
            <person name="Bruccoleri R.E."/>
            <person name="Oakeley E.J."/>
            <person name="Faust A.M.E."/>
            <person name="Altorfer M."/>
            <person name="Dessus-Babus S."/>
            <person name="Burckhardt D."/>
            <person name="Oertli M."/>
            <person name="Naumann U."/>
            <person name="Petersen F."/>
            <person name="Wong J."/>
        </authorList>
    </citation>
    <scope>NUCLEOTIDE SEQUENCE</scope>
    <source>
        <strain evidence="1">GSM-AAB239-AS_SAM_17_03QT</strain>
    </source>
</reference>
<organism evidence="1 2">
    <name type="scientific">Iris pallida</name>
    <name type="common">Sweet iris</name>
    <dbReference type="NCBI Taxonomy" id="29817"/>
    <lineage>
        <taxon>Eukaryota</taxon>
        <taxon>Viridiplantae</taxon>
        <taxon>Streptophyta</taxon>
        <taxon>Embryophyta</taxon>
        <taxon>Tracheophyta</taxon>
        <taxon>Spermatophyta</taxon>
        <taxon>Magnoliopsida</taxon>
        <taxon>Liliopsida</taxon>
        <taxon>Asparagales</taxon>
        <taxon>Iridaceae</taxon>
        <taxon>Iridoideae</taxon>
        <taxon>Irideae</taxon>
        <taxon>Iris</taxon>
    </lineage>
</organism>
<dbReference type="PROSITE" id="PS00584">
    <property type="entry name" value="PFKB_KINASES_2"/>
    <property type="match status" value="1"/>
</dbReference>
<dbReference type="AlphaFoldDB" id="A0AAX6F7J0"/>
<keyword evidence="2" id="KW-1185">Reference proteome</keyword>
<keyword evidence="1" id="KW-0675">Receptor</keyword>
<reference evidence="1" key="2">
    <citation type="submission" date="2023-04" db="EMBL/GenBank/DDBJ databases">
        <authorList>
            <person name="Bruccoleri R.E."/>
            <person name="Oakeley E.J."/>
            <person name="Faust A.-M."/>
            <person name="Dessus-Babus S."/>
            <person name="Altorfer M."/>
            <person name="Burckhardt D."/>
            <person name="Oertli M."/>
            <person name="Naumann U."/>
            <person name="Petersen F."/>
            <person name="Wong J."/>
        </authorList>
    </citation>
    <scope>NUCLEOTIDE SEQUENCE</scope>
    <source>
        <strain evidence="1">GSM-AAB239-AS_SAM_17_03QT</strain>
        <tissue evidence="1">Leaf</tissue>
    </source>
</reference>
<dbReference type="EMBL" id="JANAVB010031219">
    <property type="protein sequence ID" value="KAJ6812208.1"/>
    <property type="molecule type" value="Genomic_DNA"/>
</dbReference>
<keyword evidence="1" id="KW-0418">Kinase</keyword>
<accession>A0AAX6F7J0</accession>
<evidence type="ECO:0000313" key="2">
    <source>
        <dbReference type="Proteomes" id="UP001140949"/>
    </source>
</evidence>